<feature type="region of interest" description="Disordered" evidence="4">
    <location>
        <begin position="1"/>
        <end position="53"/>
    </location>
</feature>
<gene>
    <name evidence="6" type="ORF">E1B28_007344</name>
</gene>
<dbReference type="InterPro" id="IPR036322">
    <property type="entry name" value="WD40_repeat_dom_sf"/>
</dbReference>
<feature type="compositionally biased region" description="Low complexity" evidence="4">
    <location>
        <begin position="39"/>
        <end position="50"/>
    </location>
</feature>
<feature type="compositionally biased region" description="Basic and acidic residues" evidence="4">
    <location>
        <begin position="592"/>
        <end position="604"/>
    </location>
</feature>
<sequence>MGSRSEDASQASTDSVDSPTLHGNSKQRGANDEPVDVFSSSEDTTTSEDGGTFRENLQIDMKGLVGDAVGNMSISPASRDVVLAARRGLFIIDLKAPFEVPRFLPQGGTWDVADVQWNPHHSRAQYIVSTSSEKLLIWNLLMSGKTSIEHILHSHYRAITDINWHTTECDTVVSTGIDSWIWGWDLRAPRKSIFGLCAFNAPGTQVKWNKHDANILASSHANEVLIWDRRKGSLPVTVIRGHKSRIYGIDWCHYTRNEIVTCSLDKTIKLWNIDEYASESTGSRYFPGVSNTHKLASSPKHEIQTTYPVWRARNVPFGKGILSLPQRGETALELYSVKDELGLGPVLTFEGHDDVVKEFVWRKGGQNENQFQLITWSKDRTLRFWPINPEAMQNVACGSSPLQSAQRPLESSVTDEQATMSFRKPPERSGSIPLLSAPIGKRAILAEVRAGMPPRHRTSLPAQPNIDDREYFGNRPGPPVERHGAGISSSVDTIHPHEATSFIKASSINLASAAGRGTMSRGAAGGNKKRANVDPLSWLSSVKVGDGRRDSSSGPGSRGDSNEALRLRSRSRGPGQDVNPPSSAGTKRKRSESRNRSAIEEKDPGQSLQDEITSVLTKLASSKIKLEKHDLTKKRTCTLGLQVPWGVSSSVFIRVTFTFPRDYPQAAHPDGTPTIELDRTPLISIRDRAFILRRLRTIRERRRPCLEACLRLLLFKNEDEQAEIPLQLDSESSSDEQASGAPLDRRVTSTLLRNSKNLAEPRTSQGSFGPNGELVCFFAAPPRIIRSAGHGSTISPSKSSENLPDEKTEEAGPRMFQSPSLVSEAIRRLSSAASDRMIKTESRRSYSSEHVTRMMTTLFTIPRHTNNVKESSQYSPNPNSYVMPSRRSTVMISNTVSIAGSDKTVAEDYIFHAPEIPAMCDQNAGFAECHGRYDHERIFRMLGALLKTWVHSEGVRYNKQSIFLIRQIVNRLLSDLRCQKDIQMLAMVAVVLLKAFPLRSRPPKNLQTPKSTLSSAPYTGIMFMTRFGDYFSIPRRMSAVQRISPNSSIGSLRGPATPTQASSLNGSRPPWSGLLNAGGVRLVANVQDSPKAPLSPSGTMPSTTPPRTPFPIRGAFHEPDSPIPRHGGLRKDSTLASISKSWTDTFSSGRASVSFSPEYRLPVRATERAKKENRKQGTIVFHEQLTEESETEHIFGRVEVDLLLRHVEVYADVLLRWQLPHKRLELLKAVSDSALRDSSEHSIGLDRTCPVCATHSVPKATLCPFCGNSFGVSVCSICRLSVKGLSINCMRCLHTSHIACWKKLRTSICPSGCGCRCA</sequence>
<feature type="region of interest" description="Disordered" evidence="4">
    <location>
        <begin position="1045"/>
        <end position="1069"/>
    </location>
</feature>
<reference evidence="6" key="1">
    <citation type="journal article" date="2021" name="Genome Biol. Evol.">
        <title>The assembled and annotated genome of the fairy-ring fungus Marasmius oreades.</title>
        <authorList>
            <person name="Hiltunen M."/>
            <person name="Ament-Velasquez S.L."/>
            <person name="Johannesson H."/>
        </authorList>
    </citation>
    <scope>NUCLEOTIDE SEQUENCE</scope>
    <source>
        <strain evidence="6">03SP1</strain>
    </source>
</reference>
<accession>A0A9P7S1G4</accession>
<name>A0A9P7S1G4_9AGAR</name>
<protein>
    <recommendedName>
        <fullName evidence="5">WDR59/RTC1-like RING zinc finger domain-containing protein</fullName>
    </recommendedName>
</protein>
<evidence type="ECO:0000256" key="4">
    <source>
        <dbReference type="SAM" id="MobiDB-lite"/>
    </source>
</evidence>
<dbReference type="GO" id="GO:0035591">
    <property type="term" value="F:signaling adaptor activity"/>
    <property type="evidence" value="ECO:0007669"/>
    <property type="project" value="TreeGrafter"/>
</dbReference>
<dbReference type="GO" id="GO:0034198">
    <property type="term" value="P:cellular response to amino acid starvation"/>
    <property type="evidence" value="ECO:0007669"/>
    <property type="project" value="TreeGrafter"/>
</dbReference>
<dbReference type="Pfam" id="PF17120">
    <property type="entry name" value="zf-RING_16"/>
    <property type="match status" value="1"/>
</dbReference>
<dbReference type="InterPro" id="IPR019775">
    <property type="entry name" value="WD40_repeat_CS"/>
</dbReference>
<feature type="region of interest" description="Disordered" evidence="4">
    <location>
        <begin position="451"/>
        <end position="491"/>
    </location>
</feature>
<evidence type="ECO:0000256" key="3">
    <source>
        <dbReference type="PROSITE-ProRule" id="PRU00221"/>
    </source>
</evidence>
<dbReference type="GO" id="GO:0035859">
    <property type="term" value="C:Seh1-associated complex"/>
    <property type="evidence" value="ECO:0007669"/>
    <property type="project" value="TreeGrafter"/>
</dbReference>
<keyword evidence="7" id="KW-1185">Reference proteome</keyword>
<dbReference type="GO" id="GO:1904263">
    <property type="term" value="P:positive regulation of TORC1 signaling"/>
    <property type="evidence" value="ECO:0007669"/>
    <property type="project" value="TreeGrafter"/>
</dbReference>
<organism evidence="6 7">
    <name type="scientific">Marasmius oreades</name>
    <name type="common">fairy-ring Marasmius</name>
    <dbReference type="NCBI Taxonomy" id="181124"/>
    <lineage>
        <taxon>Eukaryota</taxon>
        <taxon>Fungi</taxon>
        <taxon>Dikarya</taxon>
        <taxon>Basidiomycota</taxon>
        <taxon>Agaricomycotina</taxon>
        <taxon>Agaricomycetes</taxon>
        <taxon>Agaricomycetidae</taxon>
        <taxon>Agaricales</taxon>
        <taxon>Marasmiineae</taxon>
        <taxon>Marasmiaceae</taxon>
        <taxon>Marasmius</taxon>
    </lineage>
</organism>
<feature type="compositionally biased region" description="Polar residues" evidence="4">
    <location>
        <begin position="1057"/>
        <end position="1066"/>
    </location>
</feature>
<dbReference type="Gene3D" id="2.130.10.10">
    <property type="entry name" value="YVTN repeat-like/Quinoprotein amine dehydrogenase"/>
    <property type="match status" value="1"/>
</dbReference>
<feature type="region of interest" description="Disordered" evidence="4">
    <location>
        <begin position="725"/>
        <end position="766"/>
    </location>
</feature>
<evidence type="ECO:0000256" key="2">
    <source>
        <dbReference type="ARBA" id="ARBA00022737"/>
    </source>
</evidence>
<dbReference type="SMART" id="SM00320">
    <property type="entry name" value="WD40"/>
    <property type="match status" value="5"/>
</dbReference>
<feature type="compositionally biased region" description="Polar residues" evidence="4">
    <location>
        <begin position="790"/>
        <end position="802"/>
    </location>
</feature>
<evidence type="ECO:0000313" key="7">
    <source>
        <dbReference type="Proteomes" id="UP001049176"/>
    </source>
</evidence>
<evidence type="ECO:0000313" key="6">
    <source>
        <dbReference type="EMBL" id="KAG7093686.1"/>
    </source>
</evidence>
<feature type="region of interest" description="Disordered" evidence="4">
    <location>
        <begin position="788"/>
        <end position="816"/>
    </location>
</feature>
<dbReference type="PROSITE" id="PS00678">
    <property type="entry name" value="WD_REPEATS_1"/>
    <property type="match status" value="1"/>
</dbReference>
<feature type="repeat" description="WD" evidence="3">
    <location>
        <begin position="239"/>
        <end position="281"/>
    </location>
</feature>
<dbReference type="Pfam" id="PF00400">
    <property type="entry name" value="WD40"/>
    <property type="match status" value="1"/>
</dbReference>
<dbReference type="PANTHER" id="PTHR46170:SF1">
    <property type="entry name" value="GATOR COMPLEX PROTEIN WDR59"/>
    <property type="match status" value="1"/>
</dbReference>
<feature type="domain" description="WDR59/RTC1-like RING zinc finger" evidence="5">
    <location>
        <begin position="1274"/>
        <end position="1317"/>
    </location>
</feature>
<dbReference type="InterPro" id="IPR049566">
    <property type="entry name" value="WDR59_RTC1-like_RING_Znf"/>
</dbReference>
<feature type="compositionally biased region" description="Polar residues" evidence="4">
    <location>
        <begin position="8"/>
        <end position="28"/>
    </location>
</feature>
<dbReference type="RefSeq" id="XP_043010156.1">
    <property type="nucleotide sequence ID" value="XM_043152071.1"/>
</dbReference>
<comment type="caution">
    <text evidence="6">The sequence shown here is derived from an EMBL/GenBank/DDBJ whole genome shotgun (WGS) entry which is preliminary data.</text>
</comment>
<dbReference type="SUPFAM" id="SSF50978">
    <property type="entry name" value="WD40 repeat-like"/>
    <property type="match status" value="1"/>
</dbReference>
<keyword evidence="2" id="KW-0677">Repeat</keyword>
<dbReference type="InterPro" id="IPR001680">
    <property type="entry name" value="WD40_rpt"/>
</dbReference>
<evidence type="ECO:0000256" key="1">
    <source>
        <dbReference type="ARBA" id="ARBA00022574"/>
    </source>
</evidence>
<dbReference type="KEGG" id="more:E1B28_007344"/>
<keyword evidence="1 3" id="KW-0853">WD repeat</keyword>
<dbReference type="InterPro" id="IPR049567">
    <property type="entry name" value="WDR59-like"/>
</dbReference>
<feature type="compositionally biased region" description="Polar residues" evidence="4">
    <location>
        <begin position="748"/>
        <end position="766"/>
    </location>
</feature>
<dbReference type="OrthoDB" id="311712at2759"/>
<feature type="region of interest" description="Disordered" evidence="4">
    <location>
        <begin position="1088"/>
        <end position="1109"/>
    </location>
</feature>
<feature type="region of interest" description="Disordered" evidence="4">
    <location>
        <begin position="517"/>
        <end position="609"/>
    </location>
</feature>
<dbReference type="PROSITE" id="PS50082">
    <property type="entry name" value="WD_REPEATS_2"/>
    <property type="match status" value="1"/>
</dbReference>
<dbReference type="GO" id="GO:0005774">
    <property type="term" value="C:vacuolar membrane"/>
    <property type="evidence" value="ECO:0007669"/>
    <property type="project" value="TreeGrafter"/>
</dbReference>
<dbReference type="PROSITE" id="PS50294">
    <property type="entry name" value="WD_REPEATS_REGION"/>
    <property type="match status" value="1"/>
</dbReference>
<proteinExistence type="predicted"/>
<dbReference type="CDD" id="cd16488">
    <property type="entry name" value="mRING-H2-C3H3C2_Mio-like"/>
    <property type="match status" value="1"/>
</dbReference>
<evidence type="ECO:0000259" key="5">
    <source>
        <dbReference type="Pfam" id="PF17120"/>
    </source>
</evidence>
<dbReference type="Proteomes" id="UP001049176">
    <property type="component" value="Chromosome 4"/>
</dbReference>
<feature type="region of interest" description="Disordered" evidence="4">
    <location>
        <begin position="400"/>
        <end position="434"/>
    </location>
</feature>
<dbReference type="EMBL" id="CM032184">
    <property type="protein sequence ID" value="KAG7093686.1"/>
    <property type="molecule type" value="Genomic_DNA"/>
</dbReference>
<dbReference type="GeneID" id="66076420"/>
<dbReference type="InterPro" id="IPR015943">
    <property type="entry name" value="WD40/YVTN_repeat-like_dom_sf"/>
</dbReference>
<feature type="compositionally biased region" description="Polar residues" evidence="4">
    <location>
        <begin position="400"/>
        <end position="420"/>
    </location>
</feature>
<dbReference type="PANTHER" id="PTHR46170">
    <property type="entry name" value="GATOR COMPLEX PROTEIN WDR59"/>
    <property type="match status" value="1"/>
</dbReference>